<keyword evidence="5" id="KW-1185">Reference proteome</keyword>
<gene>
    <name evidence="2" type="ORF">AVEN_21876_1</name>
    <name evidence="3" type="ORF">AVEN_260333_1</name>
    <name evidence="4" type="ORF">AVEN_47799_1</name>
</gene>
<dbReference type="EMBL" id="BGPR01008982">
    <property type="protein sequence ID" value="GBN37247.1"/>
    <property type="molecule type" value="Genomic_DNA"/>
</dbReference>
<feature type="region of interest" description="Disordered" evidence="1">
    <location>
        <begin position="83"/>
        <end position="107"/>
    </location>
</feature>
<evidence type="ECO:0000313" key="3">
    <source>
        <dbReference type="EMBL" id="GBN84557.1"/>
    </source>
</evidence>
<sequence length="107" mass="12129">MVFGLPGFGSPGFYCIDKFRSCNNRSLIFTEAFISTDFTNFTEDKTLALKSFITSSTQEEMSKKMNYFELACLLKWLKNSAAGVGRTPDKKRGGRTASWDFNHQSEE</sequence>
<proteinExistence type="predicted"/>
<dbReference type="EMBL" id="BGPR01020399">
    <property type="protein sequence ID" value="GBN84557.1"/>
    <property type="molecule type" value="Genomic_DNA"/>
</dbReference>
<organism evidence="3 5">
    <name type="scientific">Araneus ventricosus</name>
    <name type="common">Orbweaver spider</name>
    <name type="synonym">Epeira ventricosa</name>
    <dbReference type="NCBI Taxonomy" id="182803"/>
    <lineage>
        <taxon>Eukaryota</taxon>
        <taxon>Metazoa</taxon>
        <taxon>Ecdysozoa</taxon>
        <taxon>Arthropoda</taxon>
        <taxon>Chelicerata</taxon>
        <taxon>Arachnida</taxon>
        <taxon>Araneae</taxon>
        <taxon>Araneomorphae</taxon>
        <taxon>Entelegynae</taxon>
        <taxon>Araneoidea</taxon>
        <taxon>Araneidae</taxon>
        <taxon>Araneus</taxon>
    </lineage>
</organism>
<dbReference type="Proteomes" id="UP000499080">
    <property type="component" value="Unassembled WGS sequence"/>
</dbReference>
<reference evidence="3 5" key="1">
    <citation type="journal article" date="2019" name="Sci. Rep.">
        <title>Orb-weaving spider Araneus ventricosus genome elucidates the spidroin gene catalogue.</title>
        <authorList>
            <person name="Kono N."/>
            <person name="Nakamura H."/>
            <person name="Ohtoshi R."/>
            <person name="Moran D.A.P."/>
            <person name="Shinohara A."/>
            <person name="Yoshida Y."/>
            <person name="Fujiwara M."/>
            <person name="Mori M."/>
            <person name="Tomita M."/>
            <person name="Arakawa K."/>
        </authorList>
    </citation>
    <scope>NUCLEOTIDE SEQUENCE [LARGE SCALE GENOMIC DNA]</scope>
</reference>
<protein>
    <submittedName>
        <fullName evidence="3">Uncharacterized protein</fullName>
    </submittedName>
</protein>
<dbReference type="AlphaFoldDB" id="A0A4Y2S942"/>
<evidence type="ECO:0000313" key="2">
    <source>
        <dbReference type="EMBL" id="GBN37247.1"/>
    </source>
</evidence>
<evidence type="ECO:0000313" key="4">
    <source>
        <dbReference type="EMBL" id="GBN84559.1"/>
    </source>
</evidence>
<name>A0A4Y2S942_ARAVE</name>
<dbReference type="EMBL" id="BGPR01020400">
    <property type="protein sequence ID" value="GBN84559.1"/>
    <property type="molecule type" value="Genomic_DNA"/>
</dbReference>
<accession>A0A4Y2S942</accession>
<evidence type="ECO:0000313" key="5">
    <source>
        <dbReference type="Proteomes" id="UP000499080"/>
    </source>
</evidence>
<evidence type="ECO:0000256" key="1">
    <source>
        <dbReference type="SAM" id="MobiDB-lite"/>
    </source>
</evidence>
<comment type="caution">
    <text evidence="3">The sequence shown here is derived from an EMBL/GenBank/DDBJ whole genome shotgun (WGS) entry which is preliminary data.</text>
</comment>